<organism evidence="1 2">
    <name type="scientific">Hyphococcus flavus</name>
    <dbReference type="NCBI Taxonomy" id="1866326"/>
    <lineage>
        <taxon>Bacteria</taxon>
        <taxon>Pseudomonadati</taxon>
        <taxon>Pseudomonadota</taxon>
        <taxon>Alphaproteobacteria</taxon>
        <taxon>Parvularculales</taxon>
        <taxon>Parvularculaceae</taxon>
        <taxon>Hyphococcus</taxon>
    </lineage>
</organism>
<protein>
    <recommendedName>
        <fullName evidence="3">Lipoprotein</fullName>
    </recommendedName>
</protein>
<evidence type="ECO:0000313" key="1">
    <source>
        <dbReference type="EMBL" id="WDI31924.1"/>
    </source>
</evidence>
<name>A0AAE9ZBZ3_9PROT</name>
<dbReference type="EMBL" id="CP118166">
    <property type="protein sequence ID" value="WDI31924.1"/>
    <property type="molecule type" value="Genomic_DNA"/>
</dbReference>
<evidence type="ECO:0000313" key="2">
    <source>
        <dbReference type="Proteomes" id="UP001214043"/>
    </source>
</evidence>
<sequence length="148" mass="15895">MKNALLASLIAVAACANDPLYDDPVQDTFRELEDNRNANARTCSYRFDAVEAAAATLDEAIRAGDAARYSPELDRLKGACDGFYSLDLFPDSLPRPRSAFIRGSCAEALKKAGDPTIGRQMVERANALCEAARGLPANMPDQPDGNGQ</sequence>
<dbReference type="KEGG" id="hfl:PUV54_01815"/>
<evidence type="ECO:0008006" key="3">
    <source>
        <dbReference type="Google" id="ProtNLM"/>
    </source>
</evidence>
<dbReference type="Proteomes" id="UP001214043">
    <property type="component" value="Chromosome"/>
</dbReference>
<accession>A0AAE9ZBZ3</accession>
<proteinExistence type="predicted"/>
<dbReference type="PROSITE" id="PS51257">
    <property type="entry name" value="PROKAR_LIPOPROTEIN"/>
    <property type="match status" value="1"/>
</dbReference>
<dbReference type="RefSeq" id="WP_274493808.1">
    <property type="nucleotide sequence ID" value="NZ_CP118166.1"/>
</dbReference>
<reference evidence="1" key="1">
    <citation type="submission" date="2023-02" db="EMBL/GenBank/DDBJ databases">
        <title>Genome sequence of Hyphococcus flavus.</title>
        <authorList>
            <person name="Rong J.-C."/>
            <person name="Zhao Q."/>
            <person name="Yi M."/>
            <person name="Wu J.-Y."/>
        </authorList>
    </citation>
    <scope>NUCLEOTIDE SEQUENCE</scope>
    <source>
        <strain evidence="1">MCCC 1K03223</strain>
    </source>
</reference>
<dbReference type="AlphaFoldDB" id="A0AAE9ZBZ3"/>
<keyword evidence="2" id="KW-1185">Reference proteome</keyword>
<gene>
    <name evidence="1" type="ORF">PUV54_01815</name>
</gene>